<dbReference type="Proteomes" id="UP001150603">
    <property type="component" value="Unassembled WGS sequence"/>
</dbReference>
<sequence>MAVLRSRFVPPMFAYRRVYCLHNRSMSDSQKVIIVFKEGATDADKEAIKNSITTQGGSLGDTLELINGISAVIPNSFSASLTGHSAIDSVENDGVVTTQ</sequence>
<keyword evidence="2" id="KW-1185">Reference proteome</keyword>
<comment type="caution">
    <text evidence="1">The sequence shown here is derived from an EMBL/GenBank/DDBJ whole genome shotgun (WGS) entry which is preliminary data.</text>
</comment>
<dbReference type="EMBL" id="JANBPW010001321">
    <property type="protein sequence ID" value="KAJ1945068.1"/>
    <property type="molecule type" value="Genomic_DNA"/>
</dbReference>
<reference evidence="1" key="1">
    <citation type="submission" date="2022-07" db="EMBL/GenBank/DDBJ databases">
        <title>Phylogenomic reconstructions and comparative analyses of Kickxellomycotina fungi.</title>
        <authorList>
            <person name="Reynolds N.K."/>
            <person name="Stajich J.E."/>
            <person name="Barry K."/>
            <person name="Grigoriev I.V."/>
            <person name="Crous P."/>
            <person name="Smith M.E."/>
        </authorList>
    </citation>
    <scope>NUCLEOTIDE SEQUENCE</scope>
    <source>
        <strain evidence="1">NRRL 5244</strain>
    </source>
</reference>
<protein>
    <submittedName>
        <fullName evidence="1">Uncharacterized protein</fullName>
    </submittedName>
</protein>
<evidence type="ECO:0000313" key="1">
    <source>
        <dbReference type="EMBL" id="KAJ1945068.1"/>
    </source>
</evidence>
<organism evidence="1 2">
    <name type="scientific">Linderina macrospora</name>
    <dbReference type="NCBI Taxonomy" id="4868"/>
    <lineage>
        <taxon>Eukaryota</taxon>
        <taxon>Fungi</taxon>
        <taxon>Fungi incertae sedis</taxon>
        <taxon>Zoopagomycota</taxon>
        <taxon>Kickxellomycotina</taxon>
        <taxon>Kickxellomycetes</taxon>
        <taxon>Kickxellales</taxon>
        <taxon>Kickxellaceae</taxon>
        <taxon>Linderina</taxon>
    </lineage>
</organism>
<gene>
    <name evidence="1" type="ORF">FBU59_002421</name>
</gene>
<evidence type="ECO:0000313" key="2">
    <source>
        <dbReference type="Proteomes" id="UP001150603"/>
    </source>
</evidence>
<name>A0ACC1JBI1_9FUNG</name>
<accession>A0ACC1JBI1</accession>
<proteinExistence type="predicted"/>